<dbReference type="Gene3D" id="3.30.1580.10">
    <property type="entry name" value="Head-to-tail joining protein W"/>
    <property type="match status" value="1"/>
</dbReference>
<dbReference type="InterPro" id="IPR036626">
    <property type="entry name" value="GpW_sf"/>
</dbReference>
<dbReference type="Pfam" id="PF02831">
    <property type="entry name" value="gpW"/>
    <property type="match status" value="1"/>
</dbReference>
<dbReference type="GO" id="GO:0019058">
    <property type="term" value="P:viral life cycle"/>
    <property type="evidence" value="ECO:0007669"/>
    <property type="project" value="InterPro"/>
</dbReference>
<dbReference type="SUPFAM" id="SSF64210">
    <property type="entry name" value="Head-to-tail joining protein W, gpW"/>
    <property type="match status" value="1"/>
</dbReference>
<keyword evidence="2" id="KW-1185">Reference proteome</keyword>
<evidence type="ECO:0008006" key="3">
    <source>
        <dbReference type="Google" id="ProtNLM"/>
    </source>
</evidence>
<gene>
    <name evidence="1" type="ORF">BN2476_350234</name>
</gene>
<dbReference type="RefSeq" id="WP_087735891.1">
    <property type="nucleotide sequence ID" value="NZ_CYGY02000035.1"/>
</dbReference>
<proteinExistence type="predicted"/>
<comment type="caution">
    <text evidence="1">The sequence shown here is derived from an EMBL/GenBank/DDBJ whole genome shotgun (WGS) entry which is preliminary data.</text>
</comment>
<evidence type="ECO:0000313" key="1">
    <source>
        <dbReference type="EMBL" id="SIT43679.1"/>
    </source>
</evidence>
<name>A0A1N7S8G2_9BURK</name>
<protein>
    <recommendedName>
        <fullName evidence="3">GpW</fullName>
    </recommendedName>
</protein>
<dbReference type="AlphaFoldDB" id="A0A1N7S8G2"/>
<accession>A0A1N7S8G2</accession>
<organism evidence="1 2">
    <name type="scientific">Paraburkholderia piptadeniae</name>
    <dbReference type="NCBI Taxonomy" id="1701573"/>
    <lineage>
        <taxon>Bacteria</taxon>
        <taxon>Pseudomonadati</taxon>
        <taxon>Pseudomonadota</taxon>
        <taxon>Betaproteobacteria</taxon>
        <taxon>Burkholderiales</taxon>
        <taxon>Burkholderiaceae</taxon>
        <taxon>Paraburkholderia</taxon>
    </lineage>
</organism>
<dbReference type="Proteomes" id="UP000195569">
    <property type="component" value="Unassembled WGS sequence"/>
</dbReference>
<dbReference type="InterPro" id="IPR004174">
    <property type="entry name" value="GpW"/>
</dbReference>
<evidence type="ECO:0000313" key="2">
    <source>
        <dbReference type="Proteomes" id="UP000195569"/>
    </source>
</evidence>
<sequence>MATTDISSPYYGMSDAQLQAALASAQQAYLDLRTGQQAVTVAYTQGDGSRSVTFQQTNIANLRMLIAELQQALNPGVCINKRRYITPVF</sequence>
<dbReference type="OrthoDB" id="8780629at2"/>
<dbReference type="EMBL" id="CYGY02000035">
    <property type="protein sequence ID" value="SIT43679.1"/>
    <property type="molecule type" value="Genomic_DNA"/>
</dbReference>
<reference evidence="1" key="1">
    <citation type="submission" date="2016-12" db="EMBL/GenBank/DDBJ databases">
        <authorList>
            <person name="Moulin L."/>
        </authorList>
    </citation>
    <scope>NUCLEOTIDE SEQUENCE [LARGE SCALE GENOMIC DNA]</scope>
    <source>
        <strain evidence="1">STM 7183</strain>
    </source>
</reference>